<reference evidence="2 3" key="1">
    <citation type="submission" date="2011-08" db="EMBL/GenBank/DDBJ databases">
        <title>The Genome Sequence of Johnsonella ignava ATCC 51276.</title>
        <authorList>
            <consortium name="The Broad Institute Genome Sequencing Platform"/>
            <person name="Earl A."/>
            <person name="Ward D."/>
            <person name="Feldgarden M."/>
            <person name="Gevers D."/>
            <person name="Izard J."/>
            <person name="Blanton J.M."/>
            <person name="Baranova O.V."/>
            <person name="Dewhirst F.E."/>
            <person name="Young S.K."/>
            <person name="Zeng Q."/>
            <person name="Gargeya S."/>
            <person name="Fitzgerald M."/>
            <person name="Haas B."/>
            <person name="Abouelleil A."/>
            <person name="Alvarado L."/>
            <person name="Arachchi H.M."/>
            <person name="Berlin A."/>
            <person name="Brown A."/>
            <person name="Chapman S.B."/>
            <person name="Chen Z."/>
            <person name="Dunbar C."/>
            <person name="Freedman E."/>
            <person name="Gearin G."/>
            <person name="Gellesch M."/>
            <person name="Goldberg J."/>
            <person name="Griggs A."/>
            <person name="Gujja S."/>
            <person name="Heiman D."/>
            <person name="Howarth C."/>
            <person name="Larson L."/>
            <person name="Lui A."/>
            <person name="MacDonald P.J.P."/>
            <person name="Montmayeur A."/>
            <person name="Murphy C."/>
            <person name="Neiman D."/>
            <person name="Pearson M."/>
            <person name="Priest M."/>
            <person name="Roberts A."/>
            <person name="Saif S."/>
            <person name="Shea T."/>
            <person name="Shenoy N."/>
            <person name="Sisk P."/>
            <person name="Stolte C."/>
            <person name="Sykes S."/>
            <person name="Wortman J."/>
            <person name="Nusbaum C."/>
            <person name="Birren B."/>
        </authorList>
    </citation>
    <scope>NUCLEOTIDE SEQUENCE [LARGE SCALE GENOMIC DNA]</scope>
    <source>
        <strain evidence="2 3">ATCC 51276</strain>
    </source>
</reference>
<evidence type="ECO:0008006" key="4">
    <source>
        <dbReference type="Google" id="ProtNLM"/>
    </source>
</evidence>
<feature type="chain" id="PRO_5003477138" description="Copper amine oxidase-like N-terminal domain-containing protein" evidence="1">
    <location>
        <begin position="33"/>
        <end position="240"/>
    </location>
</feature>
<dbReference type="AlphaFoldDB" id="G5GI03"/>
<dbReference type="Proteomes" id="UP000003011">
    <property type="component" value="Unassembled WGS sequence"/>
</dbReference>
<sequence>MKKKFLLGCCTFSIISAITAAAYSGAANTALAATNGKNTGYFAVAKKGKTSKKKASSSIKTGIGKSNNVQTAGMVIQSVDANGVITAKDGNDISYVTTKNAKLKSMYGGVIDKITDDYIGSEIVVTSPAEMPAIYPANYIASEVVFLPKGVSAVTGEIQSSLNNASKSAKLRLSDGSTLIANLDNNVVVENENGENIELSSIKKKSTVTLYYSGELTLSDPPQAYADKIVVNNNALKGVY</sequence>
<dbReference type="HOGENOM" id="CLU_1155214_0_0_9"/>
<organism evidence="2 3">
    <name type="scientific">Johnsonella ignava ATCC 51276</name>
    <dbReference type="NCBI Taxonomy" id="679200"/>
    <lineage>
        <taxon>Bacteria</taxon>
        <taxon>Bacillati</taxon>
        <taxon>Bacillota</taxon>
        <taxon>Clostridia</taxon>
        <taxon>Lachnospirales</taxon>
        <taxon>Lachnospiraceae</taxon>
        <taxon>Johnsonella</taxon>
    </lineage>
</organism>
<accession>G5GI03</accession>
<protein>
    <recommendedName>
        <fullName evidence="4">Copper amine oxidase-like N-terminal domain-containing protein</fullName>
    </recommendedName>
</protein>
<feature type="signal peptide" evidence="1">
    <location>
        <begin position="1"/>
        <end position="32"/>
    </location>
</feature>
<dbReference type="EMBL" id="ACZL01000021">
    <property type="protein sequence ID" value="EHI55478.1"/>
    <property type="molecule type" value="Genomic_DNA"/>
</dbReference>
<evidence type="ECO:0000313" key="3">
    <source>
        <dbReference type="Proteomes" id="UP000003011"/>
    </source>
</evidence>
<name>G5GI03_9FIRM</name>
<dbReference type="OrthoDB" id="2029085at2"/>
<proteinExistence type="predicted"/>
<keyword evidence="1" id="KW-0732">Signal</keyword>
<evidence type="ECO:0000313" key="2">
    <source>
        <dbReference type="EMBL" id="EHI55478.1"/>
    </source>
</evidence>
<dbReference type="PATRIC" id="fig|679200.3.peg.1271"/>
<evidence type="ECO:0000256" key="1">
    <source>
        <dbReference type="SAM" id="SignalP"/>
    </source>
</evidence>
<gene>
    <name evidence="2" type="ORF">HMPREF9333_01193</name>
</gene>
<comment type="caution">
    <text evidence="2">The sequence shown here is derived from an EMBL/GenBank/DDBJ whole genome shotgun (WGS) entry which is preliminary data.</text>
</comment>
<keyword evidence="3" id="KW-1185">Reference proteome</keyword>
<dbReference type="RefSeq" id="WP_005540645.1">
    <property type="nucleotide sequence ID" value="NZ_JH378832.1"/>
</dbReference>